<keyword evidence="3" id="KW-1185">Reference proteome</keyword>
<reference evidence="2" key="1">
    <citation type="submission" date="2023-06" db="EMBL/GenBank/DDBJ databases">
        <title>Multi-omics analyses reveal the molecular pathogenesis toolkit of Lasiodiplodia hormozganensis, a cross-kingdom pathogen.</title>
        <authorList>
            <person name="Felix C."/>
            <person name="Meneses R."/>
            <person name="Goncalves M.F.M."/>
            <person name="Tilleman L."/>
            <person name="Duarte A.S."/>
            <person name="Jorrin-Novo J.V."/>
            <person name="Van De Peer Y."/>
            <person name="Deforce D."/>
            <person name="Van Nieuwerburgh F."/>
            <person name="Esteves A.C."/>
            <person name="Alves A."/>
        </authorList>
    </citation>
    <scope>NUCLEOTIDE SEQUENCE</scope>
    <source>
        <strain evidence="2">CBS 339.90</strain>
    </source>
</reference>
<dbReference type="EMBL" id="JAUJDW010000121">
    <property type="protein sequence ID" value="KAK0637600.1"/>
    <property type="molecule type" value="Genomic_DNA"/>
</dbReference>
<evidence type="ECO:0000313" key="3">
    <source>
        <dbReference type="Proteomes" id="UP001175001"/>
    </source>
</evidence>
<dbReference type="AlphaFoldDB" id="A0AA39XPW1"/>
<sequence>MEDSRISPRRDRCASPRRDDDATNDATNDASSSSSSRRQLRDMTPLSSGRPSNRHITEQDCQGFVHDPKVSAGQYYEGALVSRRSQMREACEKAKAAICAALEKNRDDAAATHASKHYPFWSTPSVVGNAASVPFAPARPTPTPPAISTAKVIQSANFVQKTKPLREINAACRKVHEAKKAADSKKARDMYLLRSTSPIPQFAADYPSDVFMRWAGGREEFKRRARLIEGDLRARGLLKRQGE</sequence>
<accession>A0AA39XPW1</accession>
<name>A0AA39XPW1_9PEZI</name>
<evidence type="ECO:0000256" key="1">
    <source>
        <dbReference type="SAM" id="MobiDB-lite"/>
    </source>
</evidence>
<protein>
    <submittedName>
        <fullName evidence="2">Uncharacterized protein</fullName>
    </submittedName>
</protein>
<organism evidence="2 3">
    <name type="scientific">Lasiodiplodia hormozganensis</name>
    <dbReference type="NCBI Taxonomy" id="869390"/>
    <lineage>
        <taxon>Eukaryota</taxon>
        <taxon>Fungi</taxon>
        <taxon>Dikarya</taxon>
        <taxon>Ascomycota</taxon>
        <taxon>Pezizomycotina</taxon>
        <taxon>Dothideomycetes</taxon>
        <taxon>Dothideomycetes incertae sedis</taxon>
        <taxon>Botryosphaeriales</taxon>
        <taxon>Botryosphaeriaceae</taxon>
        <taxon>Lasiodiplodia</taxon>
    </lineage>
</organism>
<evidence type="ECO:0000313" key="2">
    <source>
        <dbReference type="EMBL" id="KAK0637600.1"/>
    </source>
</evidence>
<dbReference type="Proteomes" id="UP001175001">
    <property type="component" value="Unassembled WGS sequence"/>
</dbReference>
<feature type="compositionally biased region" description="Basic and acidic residues" evidence="1">
    <location>
        <begin position="1"/>
        <end position="21"/>
    </location>
</feature>
<proteinExistence type="predicted"/>
<gene>
    <name evidence="2" type="ORF">DIS24_g10655</name>
</gene>
<comment type="caution">
    <text evidence="2">The sequence shown here is derived from an EMBL/GenBank/DDBJ whole genome shotgun (WGS) entry which is preliminary data.</text>
</comment>
<feature type="compositionally biased region" description="Low complexity" evidence="1">
    <location>
        <begin position="24"/>
        <end position="37"/>
    </location>
</feature>
<feature type="region of interest" description="Disordered" evidence="1">
    <location>
        <begin position="1"/>
        <end position="57"/>
    </location>
</feature>